<gene>
    <name evidence="3" type="ORF">MCOR_43671</name>
</gene>
<organism evidence="3 4">
    <name type="scientific">Mytilus coruscus</name>
    <name type="common">Sea mussel</name>
    <dbReference type="NCBI Taxonomy" id="42192"/>
    <lineage>
        <taxon>Eukaryota</taxon>
        <taxon>Metazoa</taxon>
        <taxon>Spiralia</taxon>
        <taxon>Lophotrochozoa</taxon>
        <taxon>Mollusca</taxon>
        <taxon>Bivalvia</taxon>
        <taxon>Autobranchia</taxon>
        <taxon>Pteriomorphia</taxon>
        <taxon>Mytilida</taxon>
        <taxon>Mytiloidea</taxon>
        <taxon>Mytilidae</taxon>
        <taxon>Mytilinae</taxon>
        <taxon>Mytilus</taxon>
    </lineage>
</organism>
<dbReference type="EMBL" id="CACVKT020007772">
    <property type="protein sequence ID" value="CAC5410488.1"/>
    <property type="molecule type" value="Genomic_DNA"/>
</dbReference>
<proteinExistence type="predicted"/>
<accession>A0A6J8DPF5</accession>
<reference evidence="3 4" key="1">
    <citation type="submission" date="2020-06" db="EMBL/GenBank/DDBJ databases">
        <authorList>
            <person name="Li R."/>
            <person name="Bekaert M."/>
        </authorList>
    </citation>
    <scope>NUCLEOTIDE SEQUENCE [LARGE SCALE GENOMIC DNA]</scope>
    <source>
        <strain evidence="4">wild</strain>
    </source>
</reference>
<sequence length="284" mass="32545">MEFRTYYVNIITVMICMILIRTVTCYTVDLSFNSYNCDEYARRIPLDKEYSLTWLGKTDPKICTFNFTGGDNGEIFSNFKVCFETEQYDIPSYDVELVVSNGTDRWVYDSSDTRIESKCVNKAKDMMFKLVISKNYQESTWNLKLKITSQTFVDPKVGEIWDQIISVIEDIVPLAIVVVVVFCILSNKRARQQCCSLITSLIDKITGTNSRRRRDPEVRRNSEHSVCLHVEEPQHSYNASETVSLQNIPLEPDGSAIPQSDSNLPDAPPPSYDEVVKNPNNDIR</sequence>
<keyword evidence="4" id="KW-1185">Reference proteome</keyword>
<dbReference type="OrthoDB" id="6064658at2759"/>
<name>A0A6J8DPF5_MYTCO</name>
<evidence type="ECO:0000313" key="3">
    <source>
        <dbReference type="EMBL" id="CAC5410488.1"/>
    </source>
</evidence>
<evidence type="ECO:0000256" key="2">
    <source>
        <dbReference type="SAM" id="Phobius"/>
    </source>
</evidence>
<evidence type="ECO:0000256" key="1">
    <source>
        <dbReference type="SAM" id="MobiDB-lite"/>
    </source>
</evidence>
<keyword evidence="2" id="KW-1133">Transmembrane helix</keyword>
<keyword evidence="2" id="KW-0472">Membrane</keyword>
<evidence type="ECO:0000313" key="4">
    <source>
        <dbReference type="Proteomes" id="UP000507470"/>
    </source>
</evidence>
<dbReference type="Proteomes" id="UP000507470">
    <property type="component" value="Unassembled WGS sequence"/>
</dbReference>
<feature type="transmembrane region" description="Helical" evidence="2">
    <location>
        <begin position="6"/>
        <end position="24"/>
    </location>
</feature>
<keyword evidence="2" id="KW-0812">Transmembrane</keyword>
<feature type="region of interest" description="Disordered" evidence="1">
    <location>
        <begin position="248"/>
        <end position="284"/>
    </location>
</feature>
<dbReference type="AlphaFoldDB" id="A0A6J8DPF5"/>
<protein>
    <submittedName>
        <fullName evidence="3">Uncharacterized protein</fullName>
    </submittedName>
</protein>